<feature type="region of interest" description="Disordered" evidence="1">
    <location>
        <begin position="296"/>
        <end position="316"/>
    </location>
</feature>
<evidence type="ECO:0000313" key="2">
    <source>
        <dbReference type="EMBL" id="CBZ53603.1"/>
    </source>
</evidence>
<evidence type="ECO:0000256" key="1">
    <source>
        <dbReference type="SAM" id="MobiDB-lite"/>
    </source>
</evidence>
<feature type="region of interest" description="Disordered" evidence="1">
    <location>
        <begin position="180"/>
        <end position="260"/>
    </location>
</feature>
<reference evidence="2" key="2">
    <citation type="submission" date="2011-03" db="EMBL/GenBank/DDBJ databases">
        <title>Comparative genomics and transcriptomics of Neospora caninum and Toxoplasma gondii.</title>
        <authorList>
            <person name="Reid A.J."/>
            <person name="Sohal A."/>
            <person name="Harris D."/>
            <person name="Quail M."/>
            <person name="Sanders M."/>
            <person name="Berriman M."/>
            <person name="Wastling J.M."/>
            <person name="Pain A."/>
        </authorList>
    </citation>
    <scope>NUCLEOTIDE SEQUENCE</scope>
    <source>
        <strain evidence="2">Liverpool</strain>
    </source>
</reference>
<dbReference type="eggNOG" id="ENOG502QZAM">
    <property type="taxonomic scope" value="Eukaryota"/>
</dbReference>
<reference evidence="2" key="1">
    <citation type="submission" date="2011-02" db="EMBL/GenBank/DDBJ databases">
        <authorList>
            <person name="Aslett M."/>
        </authorList>
    </citation>
    <scope>NUCLEOTIDE SEQUENCE</scope>
    <source>
        <strain evidence="2">Liverpool</strain>
    </source>
</reference>
<dbReference type="AlphaFoldDB" id="F0VIP2"/>
<dbReference type="OrthoDB" id="331028at2759"/>
<dbReference type="GeneID" id="13442935"/>
<dbReference type="InParanoid" id="F0VIP2"/>
<dbReference type="RefSeq" id="XP_003883635.1">
    <property type="nucleotide sequence ID" value="XM_003883586.1"/>
</dbReference>
<organism evidence="2 4">
    <name type="scientific">Neospora caninum (strain Liverpool)</name>
    <dbReference type="NCBI Taxonomy" id="572307"/>
    <lineage>
        <taxon>Eukaryota</taxon>
        <taxon>Sar</taxon>
        <taxon>Alveolata</taxon>
        <taxon>Apicomplexa</taxon>
        <taxon>Conoidasida</taxon>
        <taxon>Coccidia</taxon>
        <taxon>Eucoccidiorida</taxon>
        <taxon>Eimeriorina</taxon>
        <taxon>Sarcocystidae</taxon>
        <taxon>Neospora</taxon>
    </lineage>
</organism>
<evidence type="ECO:0000313" key="4">
    <source>
        <dbReference type="Proteomes" id="UP000007494"/>
    </source>
</evidence>
<dbReference type="EMBL" id="FR823390">
    <property type="protein sequence ID" value="CBZ53603.1"/>
    <property type="molecule type" value="Genomic_DNA"/>
</dbReference>
<feature type="compositionally biased region" description="Basic and acidic residues" evidence="1">
    <location>
        <begin position="180"/>
        <end position="207"/>
    </location>
</feature>
<dbReference type="OMA" id="CEFFSPS"/>
<dbReference type="EMBL" id="LN714483">
    <property type="protein sequence ID" value="CEL67593.1"/>
    <property type="molecule type" value="Genomic_DNA"/>
</dbReference>
<accession>F0VIP2</accession>
<gene>
    <name evidence="3" type="ORF">BN1204_033900</name>
    <name evidence="2" type="ORF">NCLIV_033900</name>
</gene>
<reference evidence="4" key="3">
    <citation type="journal article" date="2012" name="PLoS Pathog.">
        <title>Comparative genomics of the apicomplexan parasites Toxoplasma gondii and Neospora caninum: Coccidia differing in host range and transmission strategy.</title>
        <authorList>
            <person name="Reid A.J."/>
            <person name="Vermont S.J."/>
            <person name="Cotton J.A."/>
            <person name="Harris D."/>
            <person name="Hill-Cawthorne G.A."/>
            <person name="Konen-Waisman S."/>
            <person name="Latham S.M."/>
            <person name="Mourier T."/>
            <person name="Norton R."/>
            <person name="Quail M.A."/>
            <person name="Sanders M."/>
            <person name="Shanmugam D."/>
            <person name="Sohal A."/>
            <person name="Wasmuth J.D."/>
            <person name="Brunk B."/>
            <person name="Grigg M.E."/>
            <person name="Howard J.C."/>
            <person name="Parkinson J."/>
            <person name="Roos D.S."/>
            <person name="Trees A.J."/>
            <person name="Berriman M."/>
            <person name="Pain A."/>
            <person name="Wastling J.M."/>
        </authorList>
    </citation>
    <scope>NUCLEOTIDE SEQUENCE [LARGE SCALE GENOMIC DNA]</scope>
    <source>
        <strain evidence="4">Liverpool</strain>
    </source>
</reference>
<sequence>MADRPGARCPSPDEGEAGAVQPSSSHVARESEALRGLGGFWTWSLEELGRASFGPAAETLAWRDVSQIFNAWSEVREKLKQRGAALATRLRRLLLFLPDKKDSKAGQLTPVTHRRCLAQNESGVRDLDEGMGAHAEEGPRQREVRLVEVLEHAQEETDALQLFDRFHELLQIRCRRERPAVDSQTLDRRDGEQIGRRAEDELDERRRLPGLSTEDSSPPVQPASEARLRRQFSKQLESSRQAADADREPVGESREEDEKQTFASLAVANGEAGADAISDLEHLVKCQMVAFFSPTQDAPSAASPKSNTHSLQERPGQPCPHVLCKMNQVPGSLAQMLQIQVERIQEISSDMTKLVQDFLETKVSVARVGSSSKTHEDRGAAAANALTREDKLGKGQNKFSLQARSLSSQGFDGGSGKIPNVAGGSICVSHFQCLLQLRLLCEAGAQSVLTSGQRPEEVTRLPVEGGQEQSKQAGKAAEPAENAEPLRLQAERVRSALLETSGASAAILASAGGVLAFLRTLQVACSSGQLWEEESEDSAPTSERTRRFAEDFDKLLDRLPTSARALRAASHLCATRQVWPISETETLKPKVGSAV</sequence>
<dbReference type="Proteomes" id="UP000007494">
    <property type="component" value="Chromosome VIII"/>
</dbReference>
<feature type="compositionally biased region" description="Polar residues" evidence="1">
    <location>
        <begin position="296"/>
        <end position="310"/>
    </location>
</feature>
<name>F0VIP2_NEOCL</name>
<feature type="region of interest" description="Disordered" evidence="1">
    <location>
        <begin position="370"/>
        <end position="394"/>
    </location>
</feature>
<reference evidence="3" key="4">
    <citation type="journal article" date="2015" name="PLoS ONE">
        <title>Comprehensive Evaluation of Toxoplasma gondii VEG and Neospora caninum LIV Genomes with Tachyzoite Stage Transcriptome and Proteome Defines Novel Transcript Features.</title>
        <authorList>
            <person name="Ramaprasad A."/>
            <person name="Mourier T."/>
            <person name="Naeem R."/>
            <person name="Malas T.B."/>
            <person name="Moussa E."/>
            <person name="Panigrahi A."/>
            <person name="Vermont S.J."/>
            <person name="Otto T.D."/>
            <person name="Wastling J."/>
            <person name="Pain A."/>
        </authorList>
    </citation>
    <scope>NUCLEOTIDE SEQUENCE</scope>
    <source>
        <strain evidence="3">Liverpool</strain>
    </source>
</reference>
<feature type="region of interest" description="Disordered" evidence="1">
    <location>
        <begin position="451"/>
        <end position="485"/>
    </location>
</feature>
<evidence type="ECO:0000313" key="3">
    <source>
        <dbReference type="EMBL" id="CEL67593.1"/>
    </source>
</evidence>
<dbReference type="VEuPathDB" id="ToxoDB:NCLIV_033900"/>
<proteinExistence type="predicted"/>
<feature type="compositionally biased region" description="Basic and acidic residues" evidence="1">
    <location>
        <begin position="243"/>
        <end position="260"/>
    </location>
</feature>
<keyword evidence="4" id="KW-1185">Reference proteome</keyword>
<feature type="region of interest" description="Disordered" evidence="1">
    <location>
        <begin position="1"/>
        <end position="28"/>
    </location>
</feature>
<protein>
    <submittedName>
        <fullName evidence="2">Uncharacterized protein</fullName>
    </submittedName>
</protein>